<gene>
    <name evidence="2" type="ORF">H6G81_09020</name>
</gene>
<proteinExistence type="predicted"/>
<dbReference type="EMBL" id="JACJTA010000014">
    <property type="protein sequence ID" value="MBD2604665.1"/>
    <property type="molecule type" value="Genomic_DNA"/>
</dbReference>
<dbReference type="Proteomes" id="UP000660380">
    <property type="component" value="Unassembled WGS sequence"/>
</dbReference>
<protein>
    <submittedName>
        <fullName evidence="2">Uncharacterized protein</fullName>
    </submittedName>
</protein>
<dbReference type="RefSeq" id="WP_029633152.1">
    <property type="nucleotide sequence ID" value="NZ_JACJTA010000014.1"/>
</dbReference>
<feature type="signal peptide" evidence="1">
    <location>
        <begin position="1"/>
        <end position="24"/>
    </location>
</feature>
<comment type="caution">
    <text evidence="2">The sequence shown here is derived from an EMBL/GenBank/DDBJ whole genome shotgun (WGS) entry which is preliminary data.</text>
</comment>
<keyword evidence="1" id="KW-0732">Signal</keyword>
<evidence type="ECO:0000313" key="2">
    <source>
        <dbReference type="EMBL" id="MBD2604665.1"/>
    </source>
</evidence>
<feature type="chain" id="PRO_5046186891" evidence="1">
    <location>
        <begin position="25"/>
        <end position="232"/>
    </location>
</feature>
<evidence type="ECO:0000313" key="3">
    <source>
        <dbReference type="Proteomes" id="UP000660380"/>
    </source>
</evidence>
<name>A0ABR8GMM0_9CYAN</name>
<keyword evidence="3" id="KW-1185">Reference proteome</keyword>
<accession>A0ABR8GMM0</accession>
<organism evidence="2 3">
    <name type="scientific">Scytonema hofmannii FACHB-248</name>
    <dbReference type="NCBI Taxonomy" id="1842502"/>
    <lineage>
        <taxon>Bacteria</taxon>
        <taxon>Bacillati</taxon>
        <taxon>Cyanobacteriota</taxon>
        <taxon>Cyanophyceae</taxon>
        <taxon>Nostocales</taxon>
        <taxon>Scytonemataceae</taxon>
        <taxon>Scytonema</taxon>
    </lineage>
</organism>
<reference evidence="2 3" key="1">
    <citation type="journal article" date="2020" name="ISME J.">
        <title>Comparative genomics reveals insights into cyanobacterial evolution and habitat adaptation.</title>
        <authorList>
            <person name="Chen M.Y."/>
            <person name="Teng W.K."/>
            <person name="Zhao L."/>
            <person name="Hu C.X."/>
            <person name="Zhou Y.K."/>
            <person name="Han B.P."/>
            <person name="Song L.R."/>
            <person name="Shu W.S."/>
        </authorList>
    </citation>
    <scope>NUCLEOTIDE SEQUENCE [LARGE SCALE GENOMIC DNA]</scope>
    <source>
        <strain evidence="2 3">FACHB-248</strain>
    </source>
</reference>
<evidence type="ECO:0000256" key="1">
    <source>
        <dbReference type="SAM" id="SignalP"/>
    </source>
</evidence>
<sequence>MKQQLAFVLSILTSTILAASLSQAAPLPTEVKQPVLEQPTKKTTALTLEDLPAGFQELPPSMKAEIVAKLEPFKQLLLKENVPPDNFFAFVEPQKMEVVIGFTGMLPNQAQQGQFDAALEKARQPEFEQQIRKLAQKLPSSQEVKVLKYKSLPDLNNLAQSSTGFSLDASIQEMPVNFDVVSFRRSSVGVMTAVVYLTGNKPSVSLKDVATKLDGRVLQASPSSTKEPTVSQ</sequence>